<name>A6K0E2_RAT</name>
<proteinExistence type="predicted"/>
<dbReference type="EMBL" id="CH474011">
    <property type="protein sequence ID" value="EDL88276.1"/>
    <property type="molecule type" value="Genomic_DNA"/>
</dbReference>
<dbReference type="Proteomes" id="UP000234681">
    <property type="component" value="Chromosome 4"/>
</dbReference>
<accession>A6K0E2</accession>
<evidence type="ECO:0000313" key="1">
    <source>
        <dbReference type="EMBL" id="EDL88276.1"/>
    </source>
</evidence>
<reference evidence="1 2" key="1">
    <citation type="submission" date="2005-09" db="EMBL/GenBank/DDBJ databases">
        <authorList>
            <person name="Mural R.J."/>
            <person name="Li P.W."/>
            <person name="Adams M.D."/>
            <person name="Amanatides P.G."/>
            <person name="Baden-Tillson H."/>
            <person name="Barnstead M."/>
            <person name="Chin S.H."/>
            <person name="Dew I."/>
            <person name="Evans C.A."/>
            <person name="Ferriera S."/>
            <person name="Flanigan M."/>
            <person name="Fosler C."/>
            <person name="Glodek A."/>
            <person name="Gu Z."/>
            <person name="Holt R.A."/>
            <person name="Jennings D."/>
            <person name="Kraft C.L."/>
            <person name="Lu F."/>
            <person name="Nguyen T."/>
            <person name="Nusskern D.R."/>
            <person name="Pfannkoch C.M."/>
            <person name="Sitter C."/>
            <person name="Sutton G.G."/>
            <person name="Venter J.C."/>
            <person name="Wang Z."/>
            <person name="Woodage T."/>
            <person name="Zheng X.H."/>
            <person name="Zhong F."/>
        </authorList>
    </citation>
    <scope>NUCLEOTIDE SEQUENCE [LARGE SCALE GENOMIC DNA]</scope>
    <source>
        <strain>BN</strain>
        <strain evidence="2">Sprague-Dawley</strain>
    </source>
</reference>
<organism evidence="1 2">
    <name type="scientific">Rattus norvegicus</name>
    <name type="common">Rat</name>
    <dbReference type="NCBI Taxonomy" id="10116"/>
    <lineage>
        <taxon>Eukaryota</taxon>
        <taxon>Metazoa</taxon>
        <taxon>Chordata</taxon>
        <taxon>Craniata</taxon>
        <taxon>Vertebrata</taxon>
        <taxon>Euteleostomi</taxon>
        <taxon>Mammalia</taxon>
        <taxon>Eutheria</taxon>
        <taxon>Euarchontoglires</taxon>
        <taxon>Glires</taxon>
        <taxon>Rodentia</taxon>
        <taxon>Myomorpha</taxon>
        <taxon>Muroidea</taxon>
        <taxon>Muridae</taxon>
        <taxon>Murinae</taxon>
        <taxon>Rattus</taxon>
    </lineage>
</organism>
<sequence length="38" mass="4076">MLCLNIRMMYGLSVGPTILGLICAGVSVWCRHSPQAAL</sequence>
<dbReference type="AlphaFoldDB" id="A6K0E2"/>
<evidence type="ECO:0000313" key="2">
    <source>
        <dbReference type="Proteomes" id="UP000234681"/>
    </source>
</evidence>
<protein>
    <submittedName>
        <fullName evidence="1">RCG52374</fullName>
    </submittedName>
</protein>
<gene>
    <name evidence="1" type="ORF">rCG_52374</name>
</gene>